<dbReference type="AlphaFoldDB" id="A0A8R1TPV8"/>
<comment type="similarity">
    <text evidence="2">Belongs to the WD repeat EIF2A family.</text>
</comment>
<feature type="region of interest" description="Disordered" evidence="10">
    <location>
        <begin position="1312"/>
        <end position="1413"/>
    </location>
</feature>
<dbReference type="InterPro" id="IPR015943">
    <property type="entry name" value="WD40/YVTN_repeat-like_dom_sf"/>
</dbReference>
<evidence type="ECO:0000256" key="7">
    <source>
        <dbReference type="ARBA" id="ARBA00022845"/>
    </source>
</evidence>
<evidence type="ECO:0000256" key="9">
    <source>
        <dbReference type="SAM" id="Coils"/>
    </source>
</evidence>
<reference evidence="12" key="2">
    <citation type="submission" date="2022-06" db="UniProtKB">
        <authorList>
            <consortium name="EnsemblMetazoa"/>
        </authorList>
    </citation>
    <scope>IDENTIFICATION</scope>
</reference>
<evidence type="ECO:0000256" key="10">
    <source>
        <dbReference type="SAM" id="MobiDB-lite"/>
    </source>
</evidence>
<proteinExistence type="inferred from homology"/>
<keyword evidence="6" id="KW-0677">Repeat</keyword>
<organism evidence="12 13">
    <name type="scientific">Onchocerca volvulus</name>
    <dbReference type="NCBI Taxonomy" id="6282"/>
    <lineage>
        <taxon>Eukaryota</taxon>
        <taxon>Metazoa</taxon>
        <taxon>Ecdysozoa</taxon>
        <taxon>Nematoda</taxon>
        <taxon>Chromadorea</taxon>
        <taxon>Rhabditida</taxon>
        <taxon>Spirurina</taxon>
        <taxon>Spiruromorpha</taxon>
        <taxon>Filarioidea</taxon>
        <taxon>Onchocercidae</taxon>
        <taxon>Onchocerca</taxon>
    </lineage>
</organism>
<dbReference type="OMA" id="CNSAIDF"/>
<feature type="coiled-coil region" evidence="9">
    <location>
        <begin position="1087"/>
        <end position="1138"/>
    </location>
</feature>
<evidence type="ECO:0000256" key="4">
    <source>
        <dbReference type="ARBA" id="ARBA00022540"/>
    </source>
</evidence>
<dbReference type="SUPFAM" id="SSF82171">
    <property type="entry name" value="DPP6 N-terminal domain-like"/>
    <property type="match status" value="1"/>
</dbReference>
<evidence type="ECO:0000256" key="3">
    <source>
        <dbReference type="ARBA" id="ARBA00013819"/>
    </source>
</evidence>
<evidence type="ECO:0000256" key="5">
    <source>
        <dbReference type="ARBA" id="ARBA00022574"/>
    </source>
</evidence>
<feature type="coiled-coil region" evidence="9">
    <location>
        <begin position="351"/>
        <end position="413"/>
    </location>
</feature>
<keyword evidence="9" id="KW-0175">Coiled coil</keyword>
<evidence type="ECO:0000256" key="6">
    <source>
        <dbReference type="ARBA" id="ARBA00022737"/>
    </source>
</evidence>
<dbReference type="GO" id="GO:0000049">
    <property type="term" value="F:tRNA binding"/>
    <property type="evidence" value="ECO:0007669"/>
    <property type="project" value="TreeGrafter"/>
</dbReference>
<name>A0A8R1TPV8_ONCVO</name>
<dbReference type="EMBL" id="CMVM020000057">
    <property type="status" value="NOT_ANNOTATED_CDS"/>
    <property type="molecule type" value="Genomic_DNA"/>
</dbReference>
<keyword evidence="4" id="KW-0396">Initiation factor</keyword>
<keyword evidence="7" id="KW-0810">Translation regulation</keyword>
<feature type="coiled-coil region" evidence="9">
    <location>
        <begin position="65"/>
        <end position="231"/>
    </location>
</feature>
<feature type="coiled-coil region" evidence="9">
    <location>
        <begin position="1226"/>
        <end position="1285"/>
    </location>
</feature>
<dbReference type="GO" id="GO:0003743">
    <property type="term" value="F:translation initiation factor activity"/>
    <property type="evidence" value="ECO:0007669"/>
    <property type="project" value="UniProtKB-KW"/>
</dbReference>
<feature type="domain" description="Translation initiation factor beta propellor-like" evidence="11">
    <location>
        <begin position="809"/>
        <end position="1005"/>
    </location>
</feature>
<dbReference type="GO" id="GO:0006417">
    <property type="term" value="P:regulation of translation"/>
    <property type="evidence" value="ECO:0007669"/>
    <property type="project" value="UniProtKB-KW"/>
</dbReference>
<dbReference type="GO" id="GO:0043022">
    <property type="term" value="F:ribosome binding"/>
    <property type="evidence" value="ECO:0007669"/>
    <property type="project" value="TreeGrafter"/>
</dbReference>
<evidence type="ECO:0000256" key="2">
    <source>
        <dbReference type="ARBA" id="ARBA00009573"/>
    </source>
</evidence>
<comment type="function">
    <text evidence="1">Functions in the early steps of protein synthesis of a small number of specific mRNAs. Acts by directing the binding of methionyl-tRNAi to 40S ribosomal subunits. In contrast to the eIF-2 complex, it binds methionyl-tRNAi to 40S subunits in a codon-dependent manner, whereas the eIF-2 complex binds methionyl-tRNAi to 40S subunits in a GTP-dependent manner.</text>
</comment>
<protein>
    <recommendedName>
        <fullName evidence="3">Eukaryotic translation initiation factor 2A</fullName>
    </recommendedName>
</protein>
<reference evidence="13" key="1">
    <citation type="submission" date="2013-10" db="EMBL/GenBank/DDBJ databases">
        <title>Genome sequencing of Onchocerca volvulus.</title>
        <authorList>
            <person name="Cotton J."/>
            <person name="Tsai J."/>
            <person name="Stanley E."/>
            <person name="Tracey A."/>
            <person name="Holroyd N."/>
            <person name="Lustigman S."/>
            <person name="Berriman M."/>
        </authorList>
    </citation>
    <scope>NUCLEOTIDE SEQUENCE</scope>
</reference>
<evidence type="ECO:0000256" key="8">
    <source>
        <dbReference type="ARBA" id="ARBA00022917"/>
    </source>
</evidence>
<evidence type="ECO:0000313" key="12">
    <source>
        <dbReference type="EnsemblMetazoa" id="OVOC1836.1"/>
    </source>
</evidence>
<dbReference type="PANTHER" id="PTHR13227">
    <property type="entry name" value="EUKARYOTIC TRANSLATION INITIATION FACTOR 2A"/>
    <property type="match status" value="1"/>
</dbReference>
<dbReference type="GO" id="GO:0003729">
    <property type="term" value="F:mRNA binding"/>
    <property type="evidence" value="ECO:0007669"/>
    <property type="project" value="TreeGrafter"/>
</dbReference>
<dbReference type="EnsemblMetazoa" id="OVOC1836.1">
    <property type="protein sequence ID" value="OVOC1836.1"/>
    <property type="gene ID" value="WBGene00238645"/>
</dbReference>
<sequence length="1575" mass="180607">MSYCCRSKLKESESKQVAIAQLAKEILEKDKDKDQRLSTLGEENLQQSRDISRLQALLKTRDEYLADAESEVTKLRNEIIEINNAKSAYLLELEQKISSLRSEINEKNGMLFDQEQEIQELKKTLTSKDRELQKISQKSEISVSQVRDSLSDSERTKLNEKVAELELERNLMLNEISQLQDKIVMTNRNLENERSHVEELSTICNGYRHDVEELKNQCNELTSELDEYRSKTKIAKKGNSMFFEFVDERVKLEKDLLKLKCQNDFLASQKGVYELELNELRHELMLALTLRADEGIAGSDTSMLQLEISRLRTELTTLNAKLLEKCKENMQIETATVSNASKIVDMKEYAFNNLKEEVKMLTQKLGKAEKERVEYFDKFRESENRYSEECRRSRKLLNEVECLKRRLVMEQKKRFNNASSKALQSSKKILSEKIAAFNEKITNINQIDADDPNISGVQSSFMLSNCSLASSTQSLREEKITNVAIETETIPTESASDVDQNEAPHLLSESKAQLNTRDKEMPVEKRLKFQSPKKGLSQSVKARTNGVYARKPKARRKIIRRVSNLIEEGGNATVDTVMMGENLHYAVRSSNGFGIVRGINSPSSIYDKSEQTFFFPEIPNRIPVEFFSSVILDNIFVTAILSGVIFRTVLVESSTGKEVFNVDLPRTQQIVFSPRDRLLATYEPYVTYIAKTAENTEQRQPAPNLRLWSLPEGKHITTLIAQKQNSWKIQWTDDEVYSVRLVGSEILIHKYNSYEKYESKLVIRNVESCSLSSGMEPHHLAVYVPASGGQPALVQLKRLDHKFTTVASKTLFKCDKVNLLWSCKGSAMIVMAIVDVDISNKSYYGEQNLYLLAVNGDSCTVPLEKNGPVYCAKWSPTGKQFAVCYGFMPARVTLYNLKCDPIFDFGEGPRNDMYYNRFGNILILCGFGNIASGRMQFWDVEARREIVTIEAPNTTLLEWAPDGQHLMTATTAPRLRIDNCFKIWHYSGRLLYEQRYDSPSELWQVQWRPVAGNIYHSFSIPILTVEDKSKAGLMPQMKNVSNEHPVNNLPVGAVNKNGTYVPPHLRKGSAKNVLKTATSASSAKAPLSEKEKKIRTLRKKIDDIEKLKRRKESGQVLEANQIAKIDKENEIIEELEKLKYRSLITLRQTYKYANFFAEFCLRVFGNIMGRLPSSRNKQLKKTMKSDEISIKGTKRSYVRHYKRPNSGQEKQPSTSNQKAKLVFTPLEKLTKEVQTLSMEVVEFEKKAQDRYRSLIEDHSNLQKEVNGLSNKIAEMSEKIDKLYSKGIAIEKCILHEVEMADSLMPELEPNINGTFDDTDDEEKQDETTGAKDFVIDANELNNKPRKRRAAANKREGDYANMLKQNISIHEPKKSVAADASKSREKKGKFLRKESDDGTDSEVSNADSKEGTEISPWKMYKHVQIKPQRTDLPKPKIARSGGGRNVHFTDDWKRYATTIYPIDPSRYWNLPQAQYDLLIPDSDLEIYAKNPDKTEKEHLIRSIYDWFRSQHRIAQLRVVLSGCNSAIDFDDLWDVYVKEMKRRDWPVYGKRLRKGEVSTAKQQILEDFIDSNIQIF</sequence>
<keyword evidence="5" id="KW-0853">WD repeat</keyword>
<dbReference type="PANTHER" id="PTHR13227:SF0">
    <property type="entry name" value="EUKARYOTIC TRANSLATION INITIATION FACTOR 2A"/>
    <property type="match status" value="1"/>
</dbReference>
<keyword evidence="13" id="KW-1185">Reference proteome</keyword>
<evidence type="ECO:0000259" key="11">
    <source>
        <dbReference type="Pfam" id="PF08662"/>
    </source>
</evidence>
<dbReference type="GO" id="GO:0022627">
    <property type="term" value="C:cytosolic small ribosomal subunit"/>
    <property type="evidence" value="ECO:0007669"/>
    <property type="project" value="TreeGrafter"/>
</dbReference>
<keyword evidence="8" id="KW-0648">Protein biosynthesis</keyword>
<dbReference type="Pfam" id="PF08662">
    <property type="entry name" value="eIF2A"/>
    <property type="match status" value="1"/>
</dbReference>
<evidence type="ECO:0000256" key="1">
    <source>
        <dbReference type="ARBA" id="ARBA00003993"/>
    </source>
</evidence>
<evidence type="ECO:0000313" key="13">
    <source>
        <dbReference type="Proteomes" id="UP000024404"/>
    </source>
</evidence>
<accession>A0A8R1TPV8</accession>
<dbReference type="InterPro" id="IPR011387">
    <property type="entry name" value="TIF2A"/>
</dbReference>
<dbReference type="InterPro" id="IPR013979">
    <property type="entry name" value="TIF_beta_prop-like"/>
</dbReference>
<dbReference type="Proteomes" id="UP000024404">
    <property type="component" value="Unassembled WGS sequence"/>
</dbReference>
<dbReference type="Gene3D" id="2.130.10.10">
    <property type="entry name" value="YVTN repeat-like/Quinoprotein amine dehydrogenase"/>
    <property type="match status" value="1"/>
</dbReference>